<dbReference type="PANTHER" id="PTHR44196:SF1">
    <property type="entry name" value="DEHYDROGENASE_REDUCTASE SDR FAMILY MEMBER 7B"/>
    <property type="match status" value="1"/>
</dbReference>
<dbReference type="Gene3D" id="3.40.50.720">
    <property type="entry name" value="NAD(P)-binding Rossmann-like Domain"/>
    <property type="match status" value="1"/>
</dbReference>
<name>A0ABW4ZSH9_9BACL</name>
<evidence type="ECO:0000256" key="3">
    <source>
        <dbReference type="RuleBase" id="RU000363"/>
    </source>
</evidence>
<proteinExistence type="inferred from homology"/>
<evidence type="ECO:0000313" key="4">
    <source>
        <dbReference type="EMBL" id="MFD2168772.1"/>
    </source>
</evidence>
<organism evidence="4 5">
    <name type="scientific">Tumebacillus lipolyticus</name>
    <dbReference type="NCBI Taxonomy" id="1280370"/>
    <lineage>
        <taxon>Bacteria</taxon>
        <taxon>Bacillati</taxon>
        <taxon>Bacillota</taxon>
        <taxon>Bacilli</taxon>
        <taxon>Bacillales</taxon>
        <taxon>Alicyclobacillaceae</taxon>
        <taxon>Tumebacillus</taxon>
    </lineage>
</organism>
<dbReference type="PRINTS" id="PR00080">
    <property type="entry name" value="SDRFAMILY"/>
</dbReference>
<dbReference type="InterPro" id="IPR036291">
    <property type="entry name" value="NAD(P)-bd_dom_sf"/>
</dbReference>
<dbReference type="Pfam" id="PF00106">
    <property type="entry name" value="adh_short"/>
    <property type="match status" value="1"/>
</dbReference>
<dbReference type="PIRSF" id="PIRSF000126">
    <property type="entry name" value="11-beta-HSD1"/>
    <property type="match status" value="1"/>
</dbReference>
<accession>A0ABW4ZSH9</accession>
<dbReference type="InterPro" id="IPR002347">
    <property type="entry name" value="SDR_fam"/>
</dbReference>
<dbReference type="SUPFAM" id="SSF51735">
    <property type="entry name" value="NAD(P)-binding Rossmann-fold domains"/>
    <property type="match status" value="1"/>
</dbReference>
<evidence type="ECO:0000313" key="5">
    <source>
        <dbReference type="Proteomes" id="UP001597343"/>
    </source>
</evidence>
<dbReference type="GO" id="GO:0016491">
    <property type="term" value="F:oxidoreductase activity"/>
    <property type="evidence" value="ECO:0007669"/>
    <property type="project" value="UniProtKB-KW"/>
</dbReference>
<dbReference type="PANTHER" id="PTHR44196">
    <property type="entry name" value="DEHYDROGENASE/REDUCTASE SDR FAMILY MEMBER 7B"/>
    <property type="match status" value="1"/>
</dbReference>
<dbReference type="PRINTS" id="PR00081">
    <property type="entry name" value="GDHRDH"/>
</dbReference>
<dbReference type="EC" id="1.-.-.-" evidence="4"/>
<dbReference type="RefSeq" id="WP_386043785.1">
    <property type="nucleotide sequence ID" value="NZ_JBHUIO010000002.1"/>
</dbReference>
<keyword evidence="5" id="KW-1185">Reference proteome</keyword>
<keyword evidence="2 4" id="KW-0560">Oxidoreductase</keyword>
<gene>
    <name evidence="4" type="ORF">ACFSOY_01905</name>
</gene>
<protein>
    <submittedName>
        <fullName evidence="4">SDR family NAD(P)-dependent oxidoreductase</fullName>
        <ecNumber evidence="4">1.-.-.-</ecNumber>
    </submittedName>
</protein>
<comment type="caution">
    <text evidence="4">The sequence shown here is derived from an EMBL/GenBank/DDBJ whole genome shotgun (WGS) entry which is preliminary data.</text>
</comment>
<dbReference type="InterPro" id="IPR020904">
    <property type="entry name" value="Sc_DH/Rdtase_CS"/>
</dbReference>
<dbReference type="Proteomes" id="UP001597343">
    <property type="component" value="Unassembled WGS sequence"/>
</dbReference>
<dbReference type="PROSITE" id="PS00061">
    <property type="entry name" value="ADH_SHORT"/>
    <property type="match status" value="1"/>
</dbReference>
<evidence type="ECO:0000256" key="2">
    <source>
        <dbReference type="ARBA" id="ARBA00023002"/>
    </source>
</evidence>
<reference evidence="5" key="1">
    <citation type="journal article" date="2019" name="Int. J. Syst. Evol. Microbiol.">
        <title>The Global Catalogue of Microorganisms (GCM) 10K type strain sequencing project: providing services to taxonomists for standard genome sequencing and annotation.</title>
        <authorList>
            <consortium name="The Broad Institute Genomics Platform"/>
            <consortium name="The Broad Institute Genome Sequencing Center for Infectious Disease"/>
            <person name="Wu L."/>
            <person name="Ma J."/>
        </authorList>
    </citation>
    <scope>NUCLEOTIDE SEQUENCE [LARGE SCALE GENOMIC DNA]</scope>
    <source>
        <strain evidence="5">CGMCC 1.13574</strain>
    </source>
</reference>
<evidence type="ECO:0000256" key="1">
    <source>
        <dbReference type="ARBA" id="ARBA00006484"/>
    </source>
</evidence>
<dbReference type="EMBL" id="JBHUIO010000002">
    <property type="protein sequence ID" value="MFD2168772.1"/>
    <property type="molecule type" value="Genomic_DNA"/>
</dbReference>
<comment type="similarity">
    <text evidence="1 3">Belongs to the short-chain dehydrogenases/reductases (SDR) family.</text>
</comment>
<sequence length="257" mass="28425">MLLLQNQIVLITGASSGIGREAALKFAKHGAIPVLAARSIEKLQELSAEIKQRYNIEAPYYSLDVTDGDNVTSVVQDVLKRFSRIDILLNNSGYGLFVSTEEIAMEEVEGMMDVNYFGLVRMTRAVLPSMRERNSGHIINIASIASFMAGKKHGVYAATKHAVMGFSDALRYELKGSGITLSTINPGPVETPFFDRADRHSVPKLVGFLKTEEVAETVIKAAVQKKPLYLLPKLAAIPVKLRHLFPRLYDFAMTRVK</sequence>